<dbReference type="PANTHER" id="PTHR34298:SF2">
    <property type="entry name" value="SEGREGATION AND CONDENSATION PROTEIN B"/>
    <property type="match status" value="1"/>
</dbReference>
<sequence>MQLTEMKAVIEGLLYISGEEGLSIEQLKAVLGQDEDIIKNVIREIKGDLDQQDRGLIIQEVSGCYQLMTKPFLAKYIESFVDAPKPAALSQAALETLAIIAYKQPISRAEIEEIRGVKSEKALNTLTTKNLVKEIGRAGGTGRAILYGITDEFLSHFGLQSLDELPPIEDEQWDETDGDQETDLFYENFKQTIDEL</sequence>
<comment type="similarity">
    <text evidence="5">Belongs to the ScpB family.</text>
</comment>
<evidence type="ECO:0000256" key="1">
    <source>
        <dbReference type="ARBA" id="ARBA00022490"/>
    </source>
</evidence>
<keyword evidence="2 5" id="KW-0132">Cell division</keyword>
<proteinExistence type="inferred from homology"/>
<comment type="subunit">
    <text evidence="5">Homodimer. Homodimerization may be required to stabilize the binding of ScpA to the Smc head domains. Component of a cohesin-like complex composed of ScpA, ScpB and the Smc homodimer, in which ScpA and ScpB bind to the head domain of Smc. The presence of the three proteins is required for the association of the complex with DNA.</text>
</comment>
<keyword evidence="3 5" id="KW-0159">Chromosome partition</keyword>
<evidence type="ECO:0000313" key="6">
    <source>
        <dbReference type="EMBL" id="MBM7645344.1"/>
    </source>
</evidence>
<dbReference type="HAMAP" id="MF_01804">
    <property type="entry name" value="ScpB"/>
    <property type="match status" value="1"/>
</dbReference>
<dbReference type="PIRSF" id="PIRSF019345">
    <property type="entry name" value="ScpB"/>
    <property type="match status" value="1"/>
</dbReference>
<keyword evidence="1 5" id="KW-0963">Cytoplasm</keyword>
<dbReference type="Proteomes" id="UP000808914">
    <property type="component" value="Unassembled WGS sequence"/>
</dbReference>
<evidence type="ECO:0000313" key="7">
    <source>
        <dbReference type="Proteomes" id="UP000808914"/>
    </source>
</evidence>
<comment type="subcellular location">
    <subcellularLocation>
        <location evidence="5">Cytoplasm</location>
    </subcellularLocation>
    <text evidence="5">Associated with two foci at the outer edges of the nucleoid region in young cells, and at four foci within both cell halves in older cells.</text>
</comment>
<dbReference type="InterPro" id="IPR036388">
    <property type="entry name" value="WH-like_DNA-bd_sf"/>
</dbReference>
<evidence type="ECO:0000256" key="3">
    <source>
        <dbReference type="ARBA" id="ARBA00022829"/>
    </source>
</evidence>
<keyword evidence="4 5" id="KW-0131">Cell cycle</keyword>
<dbReference type="Gene3D" id="1.10.10.10">
    <property type="entry name" value="Winged helix-like DNA-binding domain superfamily/Winged helix DNA-binding domain"/>
    <property type="match status" value="2"/>
</dbReference>
<dbReference type="NCBIfam" id="TIGR00281">
    <property type="entry name" value="SMC-Scp complex subunit ScpB"/>
    <property type="match status" value="1"/>
</dbReference>
<dbReference type="EMBL" id="JAFBER010000007">
    <property type="protein sequence ID" value="MBM7645344.1"/>
    <property type="molecule type" value="Genomic_DNA"/>
</dbReference>
<dbReference type="PANTHER" id="PTHR34298">
    <property type="entry name" value="SEGREGATION AND CONDENSATION PROTEIN B"/>
    <property type="match status" value="1"/>
</dbReference>
<accession>A0ABS2PZ65</accession>
<evidence type="ECO:0000256" key="4">
    <source>
        <dbReference type="ARBA" id="ARBA00023306"/>
    </source>
</evidence>
<name>A0ABS2PZ65_9BACL</name>
<keyword evidence="7" id="KW-1185">Reference proteome</keyword>
<comment type="function">
    <text evidence="5">Participates in chromosomal partition during cell division. May act via the formation of a condensin-like complex containing Smc and ScpA that pull DNA away from mid-cell into both cell halves.</text>
</comment>
<evidence type="ECO:0000256" key="2">
    <source>
        <dbReference type="ARBA" id="ARBA00022618"/>
    </source>
</evidence>
<organism evidence="6 7">
    <name type="scientific">Scopulibacillus daqui</name>
    <dbReference type="NCBI Taxonomy" id="1469162"/>
    <lineage>
        <taxon>Bacteria</taxon>
        <taxon>Bacillati</taxon>
        <taxon>Bacillota</taxon>
        <taxon>Bacilli</taxon>
        <taxon>Bacillales</taxon>
        <taxon>Sporolactobacillaceae</taxon>
        <taxon>Scopulibacillus</taxon>
    </lineage>
</organism>
<reference evidence="6 7" key="1">
    <citation type="submission" date="2021-01" db="EMBL/GenBank/DDBJ databases">
        <title>Genomic Encyclopedia of Type Strains, Phase IV (KMG-IV): sequencing the most valuable type-strain genomes for metagenomic binning, comparative biology and taxonomic classification.</title>
        <authorList>
            <person name="Goeker M."/>
        </authorList>
    </citation>
    <scope>NUCLEOTIDE SEQUENCE [LARGE SCALE GENOMIC DNA]</scope>
    <source>
        <strain evidence="6 7">DSM 28236</strain>
    </source>
</reference>
<dbReference type="SUPFAM" id="SSF46785">
    <property type="entry name" value="Winged helix' DNA-binding domain"/>
    <property type="match status" value="2"/>
</dbReference>
<dbReference type="InterPro" id="IPR005234">
    <property type="entry name" value="ScpB_csome_segregation"/>
</dbReference>
<dbReference type="RefSeq" id="WP_205003267.1">
    <property type="nucleotide sequence ID" value="NZ_JAFBER010000007.1"/>
</dbReference>
<dbReference type="InterPro" id="IPR036390">
    <property type="entry name" value="WH_DNA-bd_sf"/>
</dbReference>
<comment type="caution">
    <text evidence="6">The sequence shown here is derived from an EMBL/GenBank/DDBJ whole genome shotgun (WGS) entry which is preliminary data.</text>
</comment>
<protein>
    <recommendedName>
        <fullName evidence="5">Segregation and condensation protein B</fullName>
    </recommendedName>
</protein>
<evidence type="ECO:0000256" key="5">
    <source>
        <dbReference type="HAMAP-Rule" id="MF_01804"/>
    </source>
</evidence>
<dbReference type="Pfam" id="PF04079">
    <property type="entry name" value="SMC_ScpB"/>
    <property type="match status" value="1"/>
</dbReference>
<gene>
    <name evidence="5" type="primary">scpB</name>
    <name evidence="6" type="ORF">JOD45_001555</name>
</gene>